<dbReference type="RefSeq" id="WP_244710151.1">
    <property type="nucleotide sequence ID" value="NZ_CP095073.1"/>
</dbReference>
<comment type="similarity">
    <text evidence="1">Belongs to the bacterial solute-binding protein 8 family.</text>
</comment>
<dbReference type="Gene3D" id="3.40.50.1980">
    <property type="entry name" value="Nitrogenase molybdenum iron protein domain"/>
    <property type="match status" value="2"/>
</dbReference>
<dbReference type="EMBL" id="CP095073">
    <property type="protein sequence ID" value="UOQ44305.1"/>
    <property type="molecule type" value="Genomic_DNA"/>
</dbReference>
<dbReference type="PROSITE" id="PS51257">
    <property type="entry name" value="PROKAR_LIPOPROTEIN"/>
    <property type="match status" value="1"/>
</dbReference>
<dbReference type="PANTHER" id="PTHR30535:SF34">
    <property type="entry name" value="MOLYBDATE-BINDING PROTEIN MOLA"/>
    <property type="match status" value="1"/>
</dbReference>
<feature type="signal peptide" evidence="2">
    <location>
        <begin position="1"/>
        <end position="21"/>
    </location>
</feature>
<evidence type="ECO:0000256" key="2">
    <source>
        <dbReference type="SAM" id="SignalP"/>
    </source>
</evidence>
<dbReference type="PROSITE" id="PS50983">
    <property type="entry name" value="FE_B12_PBP"/>
    <property type="match status" value="1"/>
</dbReference>
<feature type="chain" id="PRO_5047036474" evidence="2">
    <location>
        <begin position="22"/>
        <end position="372"/>
    </location>
</feature>
<accession>A0ABY4EIK2</accession>
<dbReference type="Pfam" id="PF01497">
    <property type="entry name" value="Peripla_BP_2"/>
    <property type="match status" value="1"/>
</dbReference>
<keyword evidence="2" id="KW-0732">Signal</keyword>
<evidence type="ECO:0000259" key="3">
    <source>
        <dbReference type="PROSITE" id="PS50983"/>
    </source>
</evidence>
<dbReference type="PANTHER" id="PTHR30535">
    <property type="entry name" value="VITAMIN B12-BINDING PROTEIN"/>
    <property type="match status" value="1"/>
</dbReference>
<organism evidence="4 5">
    <name type="scientific">Halobacillus salinarum</name>
    <dbReference type="NCBI Taxonomy" id="2932257"/>
    <lineage>
        <taxon>Bacteria</taxon>
        <taxon>Bacillati</taxon>
        <taxon>Bacillota</taxon>
        <taxon>Bacilli</taxon>
        <taxon>Bacillales</taxon>
        <taxon>Bacillaceae</taxon>
        <taxon>Halobacillus</taxon>
    </lineage>
</organism>
<sequence length="372" mass="41716">MWKRFALLSLFILLFLSACNSKEEKVSTDNKDKDSGNTITAVDSAGKEFTVDAPIEKAVVLNRNIAEALTILGADNHVVATGDTTLENNPYLHYDDLPDLGETSEVNIEKIISMDPDVVFTYTNRPDNTLEAQLEPAGISVIRLDYYLPGKMNDELRLLGKLFNKEDRAAKFIEWKTGLETLLKDRVSEIPDKEKKSVMALSVGFLNSQGGYRIFPSQTTAGNPGVGEGYATILAGGKDAADVKWNSQESSTTVLVDEEYVLKKDPDVLTLHGTWLGGYETSNNQEFEDVYNNIIDNTSVSQLTASKTKNIFIYHTDIIGSNKRFIGALQLAKDLYPKKFQDIKPFDYLEEYFEKWLGVEYKGTWHYSPKED</sequence>
<proteinExistence type="inferred from homology"/>
<keyword evidence="5" id="KW-1185">Reference proteome</keyword>
<evidence type="ECO:0000313" key="4">
    <source>
        <dbReference type="EMBL" id="UOQ44305.1"/>
    </source>
</evidence>
<protein>
    <submittedName>
        <fullName evidence="4">ABC transporter substrate-binding protein</fullName>
    </submittedName>
</protein>
<evidence type="ECO:0000256" key="1">
    <source>
        <dbReference type="ARBA" id="ARBA00008814"/>
    </source>
</evidence>
<dbReference type="InterPro" id="IPR050902">
    <property type="entry name" value="ABC_Transporter_SBP"/>
</dbReference>
<name>A0ABY4EIK2_9BACI</name>
<evidence type="ECO:0000313" key="5">
    <source>
        <dbReference type="Proteomes" id="UP000831787"/>
    </source>
</evidence>
<gene>
    <name evidence="4" type="ORF">MUN89_21060</name>
</gene>
<dbReference type="InterPro" id="IPR002491">
    <property type="entry name" value="ABC_transptr_periplasmic_BD"/>
</dbReference>
<reference evidence="4 5" key="1">
    <citation type="submission" date="2022-04" db="EMBL/GenBank/DDBJ databases">
        <title>Halobacillus sp. isolated from saltern.</title>
        <authorList>
            <person name="Won M."/>
            <person name="Lee C.-M."/>
            <person name="Woen H.-Y."/>
            <person name="Kwon S.-W."/>
        </authorList>
    </citation>
    <scope>NUCLEOTIDE SEQUENCE [LARGE SCALE GENOMIC DNA]</scope>
    <source>
        <strain evidence="4 5">SSBR10-3</strain>
    </source>
</reference>
<dbReference type="Proteomes" id="UP000831787">
    <property type="component" value="Chromosome"/>
</dbReference>
<feature type="domain" description="Fe/B12 periplasmic-binding" evidence="3">
    <location>
        <begin position="57"/>
        <end position="343"/>
    </location>
</feature>
<dbReference type="SUPFAM" id="SSF53807">
    <property type="entry name" value="Helical backbone' metal receptor"/>
    <property type="match status" value="1"/>
</dbReference>